<organism evidence="3 4">
    <name type="scientific">Flavobacterium jumunjinense</name>
    <dbReference type="NCBI Taxonomy" id="998845"/>
    <lineage>
        <taxon>Bacteria</taxon>
        <taxon>Pseudomonadati</taxon>
        <taxon>Bacteroidota</taxon>
        <taxon>Flavobacteriia</taxon>
        <taxon>Flavobacteriales</taxon>
        <taxon>Flavobacteriaceae</taxon>
        <taxon>Flavobacterium</taxon>
    </lineage>
</organism>
<gene>
    <name evidence="3" type="ORF">ACFFVF_16405</name>
</gene>
<feature type="chain" id="PRO_5046397553" evidence="2">
    <location>
        <begin position="20"/>
        <end position="418"/>
    </location>
</feature>
<sequence>MKTKIVFLLIVLFTISIQAQIPTLAERSVSNKKVKENVYKDLNRITFLNEKLEDLNNENQSLKDSIKVKEQLLNNKAFTLDTLKINKLNNELNVDSSIINLNNSRVSYINELLTDIDKNNFETKYQYNTIYDDLFNKKIDSIRDIIDEKIEAIKYLDNIDMVDKEIALIQSLKKEILNLEYELKTKNTIFHWFPSIKSRYGNLFYKQFYNIKDDKTSFLNSFALNYNDLGAIVQSEIIGDTFNSFRMSFGSMLQSNVKTSETEEEKLKQTEQNQLEQLLNGGGNFYLETIYPVYYNLGNICSLYGFLSNRTAFSLKEINESIDSETFNTAFGANLYLGLNSDKNKFNLFFKGDFNYIIGTKSLYQNLQLAEEKPFLQGKLIVGVTFLSKFRLAATLNSFGSDDAVRRSKITVGLQVIP</sequence>
<keyword evidence="1" id="KW-0175">Coiled coil</keyword>
<protein>
    <submittedName>
        <fullName evidence="3">Coiled-coil domain-containing protein</fullName>
    </submittedName>
</protein>
<keyword evidence="2" id="KW-0732">Signal</keyword>
<proteinExistence type="predicted"/>
<keyword evidence="4" id="KW-1185">Reference proteome</keyword>
<dbReference type="EMBL" id="JBHMEY010000067">
    <property type="protein sequence ID" value="MFB9098101.1"/>
    <property type="molecule type" value="Genomic_DNA"/>
</dbReference>
<evidence type="ECO:0000313" key="3">
    <source>
        <dbReference type="EMBL" id="MFB9098101.1"/>
    </source>
</evidence>
<feature type="coiled-coil region" evidence="1">
    <location>
        <begin position="45"/>
        <end position="72"/>
    </location>
</feature>
<dbReference type="RefSeq" id="WP_236456174.1">
    <property type="nucleotide sequence ID" value="NZ_CBCSGE010000003.1"/>
</dbReference>
<dbReference type="Proteomes" id="UP001589607">
    <property type="component" value="Unassembled WGS sequence"/>
</dbReference>
<reference evidence="3 4" key="1">
    <citation type="submission" date="2024-09" db="EMBL/GenBank/DDBJ databases">
        <authorList>
            <person name="Sun Q."/>
            <person name="Mori K."/>
        </authorList>
    </citation>
    <scope>NUCLEOTIDE SEQUENCE [LARGE SCALE GENOMIC DNA]</scope>
    <source>
        <strain evidence="3 4">CECT 7955</strain>
    </source>
</reference>
<accession>A0ABV5GT16</accession>
<feature type="signal peptide" evidence="2">
    <location>
        <begin position="1"/>
        <end position="19"/>
    </location>
</feature>
<evidence type="ECO:0000313" key="4">
    <source>
        <dbReference type="Proteomes" id="UP001589607"/>
    </source>
</evidence>
<evidence type="ECO:0000256" key="2">
    <source>
        <dbReference type="SAM" id="SignalP"/>
    </source>
</evidence>
<comment type="caution">
    <text evidence="3">The sequence shown here is derived from an EMBL/GenBank/DDBJ whole genome shotgun (WGS) entry which is preliminary data.</text>
</comment>
<name>A0ABV5GT16_9FLAO</name>
<evidence type="ECO:0000256" key="1">
    <source>
        <dbReference type="SAM" id="Coils"/>
    </source>
</evidence>